<dbReference type="Gene3D" id="1.10.10.10">
    <property type="entry name" value="Winged helix-like DNA-binding domain superfamily/Winged helix DNA-binding domain"/>
    <property type="match status" value="1"/>
</dbReference>
<organism evidence="2 3">
    <name type="scientific">Halorubrum ezzemoulense</name>
    <name type="common">Halorubrum chaoviator</name>
    <dbReference type="NCBI Taxonomy" id="337243"/>
    <lineage>
        <taxon>Archaea</taxon>
        <taxon>Methanobacteriati</taxon>
        <taxon>Methanobacteriota</taxon>
        <taxon>Stenosarchaea group</taxon>
        <taxon>Halobacteria</taxon>
        <taxon>Halobacteriales</taxon>
        <taxon>Haloferacaceae</taxon>
        <taxon>Halorubrum</taxon>
    </lineage>
</organism>
<dbReference type="InterPro" id="IPR036388">
    <property type="entry name" value="WH-like_DNA-bd_sf"/>
</dbReference>
<accession>A0A256IVE2</accession>
<evidence type="ECO:0000313" key="2">
    <source>
        <dbReference type="EMBL" id="OYR60495.1"/>
    </source>
</evidence>
<proteinExistence type="predicted"/>
<dbReference type="RefSeq" id="WP_094553595.1">
    <property type="nucleotide sequence ID" value="NZ_NHOZ01000142.1"/>
</dbReference>
<name>A0A256IVE2_HALEZ</name>
<feature type="region of interest" description="Disordered" evidence="1">
    <location>
        <begin position="86"/>
        <end position="117"/>
    </location>
</feature>
<dbReference type="InterPro" id="IPR036390">
    <property type="entry name" value="WH_DNA-bd_sf"/>
</dbReference>
<reference evidence="2 3" key="1">
    <citation type="journal article" date="2014" name="Front. Microbiol.">
        <title>Population and genomic analysis of the genus Halorubrum.</title>
        <authorList>
            <person name="Fullmer M.S."/>
            <person name="Soucy S.M."/>
            <person name="Swithers K.S."/>
            <person name="Makkay A.M."/>
            <person name="Wheeler R."/>
            <person name="Ventosa A."/>
            <person name="Gogarten J.P."/>
            <person name="Papke R.T."/>
        </authorList>
    </citation>
    <scope>NUCLEOTIDE SEQUENCE [LARGE SCALE GENOMIC DNA]</scope>
    <source>
        <strain evidence="2 3">Ga36</strain>
    </source>
</reference>
<gene>
    <name evidence="2" type="ORF">DJ80_15350</name>
</gene>
<dbReference type="EMBL" id="NHOZ01000142">
    <property type="protein sequence ID" value="OYR60495.1"/>
    <property type="molecule type" value="Genomic_DNA"/>
</dbReference>
<dbReference type="SUPFAM" id="SSF46785">
    <property type="entry name" value="Winged helix' DNA-binding domain"/>
    <property type="match status" value="1"/>
</dbReference>
<evidence type="ECO:0000313" key="3">
    <source>
        <dbReference type="Proteomes" id="UP000215731"/>
    </source>
</evidence>
<protein>
    <submittedName>
        <fullName evidence="2">Phage repressor protein</fullName>
    </submittedName>
</protein>
<evidence type="ECO:0000256" key="1">
    <source>
        <dbReference type="SAM" id="MobiDB-lite"/>
    </source>
</evidence>
<dbReference type="Proteomes" id="UP000215731">
    <property type="component" value="Unassembled WGS sequence"/>
</dbReference>
<sequence length="117" mass="13080">MRHSGDWMTLVDDRVLEYLREHESGSPAKMKREGPINYSRQYIDKRCKRLDEEGLVKHYGNGVYVITDDGEAYLDGRLDTQEWRYLDEDTAGGVEAESAATDSPDSPESPGGVNGGP</sequence>
<dbReference type="AlphaFoldDB" id="A0A256IVE2"/>
<comment type="caution">
    <text evidence="2">The sequence shown here is derived from an EMBL/GenBank/DDBJ whole genome shotgun (WGS) entry which is preliminary data.</text>
</comment>